<dbReference type="InterPro" id="IPR033192">
    <property type="entry name" value="ODAD3"/>
</dbReference>
<dbReference type="InParanoid" id="H2YHY4"/>
<keyword evidence="4" id="KW-1185">Reference proteome</keyword>
<feature type="region of interest" description="Disordered" evidence="2">
    <location>
        <begin position="264"/>
        <end position="288"/>
    </location>
</feature>
<accession>H2YHY4</accession>
<evidence type="ECO:0000256" key="1">
    <source>
        <dbReference type="SAM" id="Coils"/>
    </source>
</evidence>
<sequence>MYSSRKQKAKKDDSGEGAWTVQDRIDEVRGKLTLKQRDQAAYYTFSQNEIEENENLIRNLRAEIKEKRVQQMKRMNADEYVIREGFADDRESQLAMQKYTVAKAKTEKYEHVFDKASFLNSTRHEKRRKQRKIEELQFTLKDLKSLAKSNEEDKSSQRVRTLTTALDKMKMKYSSAKYIQRTYKQILFHMERDNLTLPGRLSNVEQNLQSIRTELKNELVQIQNDAKTAYDQTKVEKEHLETKILKGKRSRDANLAMTRKKFKKLNRDSQEKETRPRKRISHKMSNDSSEMVTKDGKYFWDKVKMFWATKRAMDKLQEQLCVSDPNNIALCFDRQIQKHKGLQAMVTSSTDRKSHLTKVLDGVLKHLDSIKTSHQMTLEDTADKKAEFEKCLGETNQNLRAVNERKDSMEKMVLDVMSATEHIRHKIVSCDWLKKKLEKNGCKVLTSLDPSVLERVDPYKDPVKALDACIEQLNKLNLELDVKMDLNPEQDLVLEEVTGDNAQDALASIQAGAPNNVRIVISVDEDILPAEDFLCDDDDDNDQYRSRDQIKNEMTELSESATIRKKRKRQRKAK</sequence>
<evidence type="ECO:0000256" key="2">
    <source>
        <dbReference type="SAM" id="MobiDB-lite"/>
    </source>
</evidence>
<dbReference type="Proteomes" id="UP000007875">
    <property type="component" value="Unassembled WGS sequence"/>
</dbReference>
<protein>
    <submittedName>
        <fullName evidence="3">Uncharacterized protein</fullName>
    </submittedName>
</protein>
<dbReference type="Ensembl" id="ENSCSAVT00000005002.1">
    <property type="protein sequence ID" value="ENSCSAVP00000004933.1"/>
    <property type="gene ID" value="ENSCSAVG00000002937.1"/>
</dbReference>
<evidence type="ECO:0000313" key="4">
    <source>
        <dbReference type="Proteomes" id="UP000007875"/>
    </source>
</evidence>
<feature type="coiled-coil region" evidence="1">
    <location>
        <begin position="43"/>
        <end position="70"/>
    </location>
</feature>
<dbReference type="GO" id="GO:0035253">
    <property type="term" value="C:ciliary rootlet"/>
    <property type="evidence" value="ECO:0007669"/>
    <property type="project" value="TreeGrafter"/>
</dbReference>
<feature type="compositionally biased region" description="Basic residues" evidence="2">
    <location>
        <begin position="563"/>
        <end position="574"/>
    </location>
</feature>
<name>H2YHY4_CIOSA</name>
<dbReference type="PANTHER" id="PTHR46518">
    <property type="entry name" value="COILED-COIL DOMAIN-CONTAINING PROTEIN 151"/>
    <property type="match status" value="1"/>
</dbReference>
<dbReference type="GO" id="GO:0036064">
    <property type="term" value="C:ciliary basal body"/>
    <property type="evidence" value="ECO:0007669"/>
    <property type="project" value="TreeGrafter"/>
</dbReference>
<dbReference type="GO" id="GO:0003341">
    <property type="term" value="P:cilium movement"/>
    <property type="evidence" value="ECO:0007669"/>
    <property type="project" value="InterPro"/>
</dbReference>
<feature type="region of interest" description="Disordered" evidence="2">
    <location>
        <begin position="532"/>
        <end position="574"/>
    </location>
</feature>
<feature type="region of interest" description="Disordered" evidence="2">
    <location>
        <begin position="1"/>
        <end position="20"/>
    </location>
</feature>
<reference evidence="3" key="3">
    <citation type="submission" date="2025-09" db="UniProtKB">
        <authorList>
            <consortium name="Ensembl"/>
        </authorList>
    </citation>
    <scope>IDENTIFICATION</scope>
</reference>
<feature type="coiled-coil region" evidence="1">
    <location>
        <begin position="201"/>
        <end position="232"/>
    </location>
</feature>
<dbReference type="HOGENOM" id="CLU_474817_0_0_1"/>
<feature type="compositionally biased region" description="Acidic residues" evidence="2">
    <location>
        <begin position="532"/>
        <end position="541"/>
    </location>
</feature>
<feature type="compositionally biased region" description="Basic and acidic residues" evidence="2">
    <location>
        <begin position="542"/>
        <end position="554"/>
    </location>
</feature>
<evidence type="ECO:0000313" key="3">
    <source>
        <dbReference type="Ensembl" id="ENSCSAVP00000004933.1"/>
    </source>
</evidence>
<feature type="coiled-coil region" evidence="1">
    <location>
        <begin position="119"/>
        <end position="153"/>
    </location>
</feature>
<dbReference type="OMA" id="ECHIEAQ"/>
<reference evidence="4" key="1">
    <citation type="submission" date="2003-08" db="EMBL/GenBank/DDBJ databases">
        <authorList>
            <person name="Birren B."/>
            <person name="Nusbaum C."/>
            <person name="Abebe A."/>
            <person name="Abouelleil A."/>
            <person name="Adekoya E."/>
            <person name="Ait-zahra M."/>
            <person name="Allen N."/>
            <person name="Allen T."/>
            <person name="An P."/>
            <person name="Anderson M."/>
            <person name="Anderson S."/>
            <person name="Arachchi H."/>
            <person name="Armbruster J."/>
            <person name="Bachantsang P."/>
            <person name="Baldwin J."/>
            <person name="Barry A."/>
            <person name="Bayul T."/>
            <person name="Blitshsteyn B."/>
            <person name="Bloom T."/>
            <person name="Blye J."/>
            <person name="Boguslavskiy L."/>
            <person name="Borowsky M."/>
            <person name="Boukhgalter B."/>
            <person name="Brunache A."/>
            <person name="Butler J."/>
            <person name="Calixte N."/>
            <person name="Calvo S."/>
            <person name="Camarata J."/>
            <person name="Campo K."/>
            <person name="Chang J."/>
            <person name="Cheshatsang Y."/>
            <person name="Citroen M."/>
            <person name="Collymore A."/>
            <person name="Considine T."/>
            <person name="Cook A."/>
            <person name="Cooke P."/>
            <person name="Corum B."/>
            <person name="Cuomo C."/>
            <person name="David R."/>
            <person name="Dawoe T."/>
            <person name="Degray S."/>
            <person name="Dodge S."/>
            <person name="Dooley K."/>
            <person name="Dorje P."/>
            <person name="Dorjee K."/>
            <person name="Dorris L."/>
            <person name="Duffey N."/>
            <person name="Dupes A."/>
            <person name="Elkins T."/>
            <person name="Engels R."/>
            <person name="Erickson J."/>
            <person name="Farina A."/>
            <person name="Faro S."/>
            <person name="Ferreira P."/>
            <person name="Fischer H."/>
            <person name="Fitzgerald M."/>
            <person name="Foley K."/>
            <person name="Gage D."/>
            <person name="Galagan J."/>
            <person name="Gearin G."/>
            <person name="Gnerre S."/>
            <person name="Gnirke A."/>
            <person name="Goyette A."/>
            <person name="Graham J."/>
            <person name="Grandbois E."/>
            <person name="Gyaltsen K."/>
            <person name="Hafez N."/>
            <person name="Hagopian D."/>
            <person name="Hagos B."/>
            <person name="Hall J."/>
            <person name="Hatcher B."/>
            <person name="Heller A."/>
            <person name="Higgins H."/>
            <person name="Honan T."/>
            <person name="Horn A."/>
            <person name="Houde N."/>
            <person name="Hughes L."/>
            <person name="Hulme W."/>
            <person name="Husby E."/>
            <person name="Iliev I."/>
            <person name="Jaffe D."/>
            <person name="Jones C."/>
            <person name="Kamal M."/>
            <person name="Kamat A."/>
            <person name="Kamvysselis M."/>
            <person name="Karlsson E."/>
            <person name="Kells C."/>
            <person name="Kieu A."/>
            <person name="Kisner P."/>
            <person name="Kodira C."/>
            <person name="Kulbokas E."/>
            <person name="Labutti K."/>
            <person name="Lama D."/>
            <person name="Landers T."/>
            <person name="Leger J."/>
            <person name="Levine S."/>
            <person name="Lewis D."/>
            <person name="Lewis T."/>
            <person name="Lindblad-toh K."/>
            <person name="Liu X."/>
            <person name="Lokyitsang T."/>
            <person name="Lokyitsang Y."/>
            <person name="Lucien O."/>
            <person name="Lui A."/>
            <person name="Ma L.J."/>
            <person name="Mabbitt R."/>
            <person name="Macdonald J."/>
            <person name="Maclean C."/>
            <person name="Major J."/>
            <person name="Manning J."/>
            <person name="Marabella R."/>
            <person name="Maru K."/>
            <person name="Matthews C."/>
            <person name="Mauceli E."/>
            <person name="Mccarthy M."/>
            <person name="Mcdonough S."/>
            <person name="Mcghee T."/>
            <person name="Meldrim J."/>
            <person name="Meneus L."/>
            <person name="Mesirov J."/>
            <person name="Mihalev A."/>
            <person name="Mihova T."/>
            <person name="Mikkelsen T."/>
            <person name="Mlenga V."/>
            <person name="Moru K."/>
            <person name="Mozes J."/>
            <person name="Mulrain L."/>
            <person name="Munson G."/>
            <person name="Naylor J."/>
            <person name="Newes C."/>
            <person name="Nguyen C."/>
            <person name="Nguyen N."/>
            <person name="Nguyen T."/>
            <person name="Nicol R."/>
            <person name="Nielsen C."/>
            <person name="Nizzari M."/>
            <person name="Norbu C."/>
            <person name="Norbu N."/>
            <person name="O'donnell P."/>
            <person name="Okoawo O."/>
            <person name="O'leary S."/>
            <person name="Omotosho B."/>
            <person name="O'neill K."/>
            <person name="Osman S."/>
            <person name="Parker S."/>
            <person name="Perrin D."/>
            <person name="Phunkhang P."/>
            <person name="Piqani B."/>
            <person name="Purcell S."/>
            <person name="Rachupka T."/>
            <person name="Ramasamy U."/>
            <person name="Rameau R."/>
            <person name="Ray V."/>
            <person name="Raymond C."/>
            <person name="Retta R."/>
            <person name="Richardson S."/>
            <person name="Rise C."/>
            <person name="Rodriguez J."/>
            <person name="Rogers J."/>
            <person name="Rogov P."/>
            <person name="Rutman M."/>
            <person name="Schupbach R."/>
            <person name="Seaman C."/>
            <person name="Settipalli S."/>
            <person name="Sharpe T."/>
            <person name="Sheridan J."/>
            <person name="Sherpa N."/>
            <person name="Shi J."/>
            <person name="Smirnov S."/>
            <person name="Smith C."/>
            <person name="Sougnez C."/>
            <person name="Spencer B."/>
            <person name="Stalker J."/>
            <person name="Stange-thomann N."/>
            <person name="Stavropoulos S."/>
            <person name="Stetson K."/>
            <person name="Stone C."/>
            <person name="Stone S."/>
            <person name="Stubbs M."/>
            <person name="Talamas J."/>
            <person name="Tchuinga P."/>
            <person name="Tenzing P."/>
            <person name="Tesfaye S."/>
            <person name="Theodore J."/>
            <person name="Thoulutsang Y."/>
            <person name="Topham K."/>
            <person name="Towey S."/>
            <person name="Tsamla T."/>
            <person name="Tsomo N."/>
            <person name="Vallee D."/>
            <person name="Vassiliev H."/>
            <person name="Venkataraman V."/>
            <person name="Vinson J."/>
            <person name="Vo A."/>
            <person name="Wade C."/>
            <person name="Wang S."/>
            <person name="Wangchuk T."/>
            <person name="Wangdi T."/>
            <person name="Whittaker C."/>
            <person name="Wilkinson J."/>
            <person name="Wu Y."/>
            <person name="Wyman D."/>
            <person name="Yadav S."/>
            <person name="Yang S."/>
            <person name="Yang X."/>
            <person name="Yeager S."/>
            <person name="Yee E."/>
            <person name="Young G."/>
            <person name="Zainoun J."/>
            <person name="Zembeck L."/>
            <person name="Zimmer A."/>
            <person name="Zody M."/>
            <person name="Lander E."/>
        </authorList>
    </citation>
    <scope>NUCLEOTIDE SEQUENCE [LARGE SCALE GENOMIC DNA]</scope>
</reference>
<feature type="compositionally biased region" description="Basic and acidic residues" evidence="2">
    <location>
        <begin position="265"/>
        <end position="274"/>
    </location>
</feature>
<reference evidence="3" key="2">
    <citation type="submission" date="2025-08" db="UniProtKB">
        <authorList>
            <consortium name="Ensembl"/>
        </authorList>
    </citation>
    <scope>IDENTIFICATION</scope>
</reference>
<dbReference type="GO" id="GO:0097542">
    <property type="term" value="C:ciliary tip"/>
    <property type="evidence" value="ECO:0007669"/>
    <property type="project" value="TreeGrafter"/>
</dbReference>
<dbReference type="GeneTree" id="ENSGT00940000153116"/>
<dbReference type="AlphaFoldDB" id="H2YHY4"/>
<organism evidence="3 4">
    <name type="scientific">Ciona savignyi</name>
    <name type="common">Pacific transparent sea squirt</name>
    <dbReference type="NCBI Taxonomy" id="51511"/>
    <lineage>
        <taxon>Eukaryota</taxon>
        <taxon>Metazoa</taxon>
        <taxon>Chordata</taxon>
        <taxon>Tunicata</taxon>
        <taxon>Ascidiacea</taxon>
        <taxon>Phlebobranchia</taxon>
        <taxon>Cionidae</taxon>
        <taxon>Ciona</taxon>
    </lineage>
</organism>
<dbReference type="GO" id="GO:0036158">
    <property type="term" value="P:outer dynein arm assembly"/>
    <property type="evidence" value="ECO:0007669"/>
    <property type="project" value="InterPro"/>
</dbReference>
<dbReference type="PANTHER" id="PTHR46518:SF1">
    <property type="entry name" value="OUTER DYNEIN ARM-DOCKING COMPLEX SUBUNIT 3"/>
    <property type="match status" value="1"/>
</dbReference>
<dbReference type="eggNOG" id="ENOG502SNQT">
    <property type="taxonomic scope" value="Eukaryota"/>
</dbReference>
<dbReference type="STRING" id="51511.ENSCSAVP00000004933"/>
<keyword evidence="1" id="KW-0175">Coiled coil</keyword>
<proteinExistence type="predicted"/>